<dbReference type="PANTHER" id="PTHR12151">
    <property type="entry name" value="ELECTRON TRANSPORT PROTIN SCO1/SENC FAMILY MEMBER"/>
    <property type="match status" value="1"/>
</dbReference>
<dbReference type="STRING" id="692275.M3C8D0"/>
<protein>
    <submittedName>
        <fullName evidence="7">SCO1 protein</fullName>
    </submittedName>
</protein>
<dbReference type="Gene3D" id="3.40.30.10">
    <property type="entry name" value="Glutaredoxin"/>
    <property type="match status" value="1"/>
</dbReference>
<keyword evidence="5" id="KW-0812">Transmembrane</keyword>
<feature type="binding site" evidence="3">
    <location>
        <position position="287"/>
    </location>
    <ligand>
        <name>Cu cation</name>
        <dbReference type="ChEBI" id="CHEBI:23378"/>
    </ligand>
</feature>
<evidence type="ECO:0000313" key="7">
    <source>
        <dbReference type="EMBL" id="EMF08150.1"/>
    </source>
</evidence>
<keyword evidence="8" id="KW-1185">Reference proteome</keyword>
<gene>
    <name evidence="7" type="ORF">SEPMUDRAFT_136945</name>
</gene>
<dbReference type="PANTHER" id="PTHR12151:SF5">
    <property type="entry name" value="AT19154P"/>
    <property type="match status" value="1"/>
</dbReference>
<organism evidence="7 8">
    <name type="scientific">Sphaerulina musiva (strain SO2202)</name>
    <name type="common">Poplar stem canker fungus</name>
    <name type="synonym">Septoria musiva</name>
    <dbReference type="NCBI Taxonomy" id="692275"/>
    <lineage>
        <taxon>Eukaryota</taxon>
        <taxon>Fungi</taxon>
        <taxon>Dikarya</taxon>
        <taxon>Ascomycota</taxon>
        <taxon>Pezizomycotina</taxon>
        <taxon>Dothideomycetes</taxon>
        <taxon>Dothideomycetidae</taxon>
        <taxon>Mycosphaerellales</taxon>
        <taxon>Mycosphaerellaceae</taxon>
        <taxon>Sphaerulina</taxon>
    </lineage>
</organism>
<dbReference type="GeneID" id="27899952"/>
<keyword evidence="2 3" id="KW-0186">Copper</keyword>
<dbReference type="EMBL" id="KB456272">
    <property type="protein sequence ID" value="EMF08150.1"/>
    <property type="molecule type" value="Genomic_DNA"/>
</dbReference>
<dbReference type="InterPro" id="IPR013766">
    <property type="entry name" value="Thioredoxin_domain"/>
</dbReference>
<feature type="domain" description="Thioredoxin" evidence="6">
    <location>
        <begin position="157"/>
        <end position="322"/>
    </location>
</feature>
<keyword evidence="5" id="KW-1133">Transmembrane helix</keyword>
<dbReference type="FunFam" id="3.40.30.10:FF:000013">
    <property type="entry name" value="Blast:Protein SCO1 homolog, mitochondrial"/>
    <property type="match status" value="1"/>
</dbReference>
<evidence type="ECO:0000256" key="2">
    <source>
        <dbReference type="ARBA" id="ARBA00023008"/>
    </source>
</evidence>
<dbReference type="GO" id="GO:0005507">
    <property type="term" value="F:copper ion binding"/>
    <property type="evidence" value="ECO:0007669"/>
    <property type="project" value="UniProtKB-ARBA"/>
</dbReference>
<comment type="similarity">
    <text evidence="1">Belongs to the SCO1/2 family.</text>
</comment>
<keyword evidence="5" id="KW-0472">Membrane</keyword>
<evidence type="ECO:0000256" key="5">
    <source>
        <dbReference type="SAM" id="Phobius"/>
    </source>
</evidence>
<proteinExistence type="inferred from homology"/>
<reference evidence="7 8" key="1">
    <citation type="journal article" date="2012" name="PLoS Pathog.">
        <title>Diverse lifestyles and strategies of plant pathogenesis encoded in the genomes of eighteen Dothideomycetes fungi.</title>
        <authorList>
            <person name="Ohm R.A."/>
            <person name="Feau N."/>
            <person name="Henrissat B."/>
            <person name="Schoch C.L."/>
            <person name="Horwitz B.A."/>
            <person name="Barry K.W."/>
            <person name="Condon B.J."/>
            <person name="Copeland A.C."/>
            <person name="Dhillon B."/>
            <person name="Glaser F."/>
            <person name="Hesse C.N."/>
            <person name="Kosti I."/>
            <person name="LaButti K."/>
            <person name="Lindquist E.A."/>
            <person name="Lucas S."/>
            <person name="Salamov A.A."/>
            <person name="Bradshaw R.E."/>
            <person name="Ciuffetti L."/>
            <person name="Hamelin R.C."/>
            <person name="Kema G.H.J."/>
            <person name="Lawrence C."/>
            <person name="Scott J.A."/>
            <person name="Spatafora J.W."/>
            <person name="Turgeon B.G."/>
            <person name="de Wit P.J.G.M."/>
            <person name="Zhong S."/>
            <person name="Goodwin S.B."/>
            <person name="Grigoriev I.V."/>
        </authorList>
    </citation>
    <scope>NUCLEOTIDE SEQUENCE [LARGE SCALE GENOMIC DNA]</scope>
    <source>
        <strain evidence="7 8">SO2202</strain>
    </source>
</reference>
<dbReference type="GO" id="GO:0005739">
    <property type="term" value="C:mitochondrion"/>
    <property type="evidence" value="ECO:0007669"/>
    <property type="project" value="GOC"/>
</dbReference>
<dbReference type="OMA" id="MLYFRVE"/>
<dbReference type="AlphaFoldDB" id="M3C8D0"/>
<dbReference type="RefSeq" id="XP_016756271.1">
    <property type="nucleotide sequence ID" value="XM_016902815.1"/>
</dbReference>
<dbReference type="Proteomes" id="UP000016931">
    <property type="component" value="Unassembled WGS sequence"/>
</dbReference>
<keyword evidence="3" id="KW-0479">Metal-binding</keyword>
<dbReference type="HOGENOM" id="CLU_050131_0_2_1"/>
<dbReference type="InterPro" id="IPR036249">
    <property type="entry name" value="Thioredoxin-like_sf"/>
</dbReference>
<evidence type="ECO:0000256" key="3">
    <source>
        <dbReference type="PIRSR" id="PIRSR603782-1"/>
    </source>
</evidence>
<dbReference type="PROSITE" id="PS51352">
    <property type="entry name" value="THIOREDOXIN_2"/>
    <property type="match status" value="1"/>
</dbReference>
<dbReference type="InterPro" id="IPR003782">
    <property type="entry name" value="SCO1/SenC"/>
</dbReference>
<accession>M3C8D0</accession>
<evidence type="ECO:0000313" key="8">
    <source>
        <dbReference type="Proteomes" id="UP000016931"/>
    </source>
</evidence>
<name>M3C8D0_SPHMS</name>
<keyword evidence="4" id="KW-1015">Disulfide bond</keyword>
<dbReference type="SUPFAM" id="SSF52833">
    <property type="entry name" value="Thioredoxin-like"/>
    <property type="match status" value="1"/>
</dbReference>
<feature type="binding site" evidence="3">
    <location>
        <position position="195"/>
    </location>
    <ligand>
        <name>Cu cation</name>
        <dbReference type="ChEBI" id="CHEBI:23378"/>
    </ligand>
</feature>
<dbReference type="GO" id="GO:0045454">
    <property type="term" value="P:cell redox homeostasis"/>
    <property type="evidence" value="ECO:0007669"/>
    <property type="project" value="UniProtKB-ARBA"/>
</dbReference>
<evidence type="ECO:0000256" key="1">
    <source>
        <dbReference type="ARBA" id="ARBA00010996"/>
    </source>
</evidence>
<dbReference type="eggNOG" id="KOG2792">
    <property type="taxonomic scope" value="Eukaryota"/>
</dbReference>
<evidence type="ECO:0000256" key="4">
    <source>
        <dbReference type="PIRSR" id="PIRSR603782-2"/>
    </source>
</evidence>
<evidence type="ECO:0000259" key="6">
    <source>
        <dbReference type="PROSITE" id="PS51352"/>
    </source>
</evidence>
<dbReference type="CDD" id="cd02968">
    <property type="entry name" value="SCO"/>
    <property type="match status" value="1"/>
</dbReference>
<feature type="transmembrane region" description="Helical" evidence="5">
    <location>
        <begin position="119"/>
        <end position="140"/>
    </location>
</feature>
<dbReference type="GO" id="GO:0033617">
    <property type="term" value="P:mitochondrial respiratory chain complex IV assembly"/>
    <property type="evidence" value="ECO:0007669"/>
    <property type="project" value="TreeGrafter"/>
</dbReference>
<sequence>MDGWEVDCKVKSGDVGAERTSDDIPSHHLVIDKNICPSLSFTQISIISRLTMASPLFNTLRTAPSGLCKQCITTSRTTLTKTTRHSIKQQAFRPFSSTPIVSRQRTIQEAKSRYRLGPFSWQSGLLFLAAGTGLTFYFRYEKARMSRQRIAEANKGMGKPLVGGPFHLVDHHGKEFTEADLVGKYSLVYFGFTHCPDICPEELDKMAGMIEKVKEKHGEGKMRSVFISCDPARDTPEVLRRYLREFHPDILGLVGTWEEVKSVCKAYRVYFSTPPDVKPGQDYLVDHSIYFYLMDPEGDFVEAIGRNFTVDAAAKVINDHIADWKGKIDTS</sequence>
<feature type="disulfide bond" description="Redox-active" evidence="4">
    <location>
        <begin position="195"/>
        <end position="199"/>
    </location>
</feature>
<feature type="binding site" evidence="3">
    <location>
        <position position="199"/>
    </location>
    <ligand>
        <name>Cu cation</name>
        <dbReference type="ChEBI" id="CHEBI:23378"/>
    </ligand>
</feature>
<dbReference type="OrthoDB" id="2125396at2759"/>
<dbReference type="Pfam" id="PF02630">
    <property type="entry name" value="SCO1-SenC"/>
    <property type="match status" value="1"/>
</dbReference>